<proteinExistence type="predicted"/>
<dbReference type="RefSeq" id="WP_153724706.1">
    <property type="nucleotide sequence ID" value="NZ_CP045875.1"/>
</dbReference>
<evidence type="ECO:0000313" key="1">
    <source>
        <dbReference type="EMBL" id="QGG47297.1"/>
    </source>
</evidence>
<organism evidence="1 2">
    <name type="scientific">Heliorestis convoluta</name>
    <dbReference type="NCBI Taxonomy" id="356322"/>
    <lineage>
        <taxon>Bacteria</taxon>
        <taxon>Bacillati</taxon>
        <taxon>Bacillota</taxon>
        <taxon>Clostridia</taxon>
        <taxon>Eubacteriales</taxon>
        <taxon>Heliobacteriaceae</taxon>
        <taxon>Heliorestis</taxon>
    </lineage>
</organism>
<dbReference type="Gene3D" id="3.40.50.10320">
    <property type="entry name" value="LmbE-like"/>
    <property type="match status" value="1"/>
</dbReference>
<dbReference type="Pfam" id="PF02585">
    <property type="entry name" value="PIG-L"/>
    <property type="match status" value="1"/>
</dbReference>
<sequence length="226" mass="25272">MSYLIVVAHPDDEVLGAGATMYKLAQEGHSVNVCILSGEVQARNNRPSTDELYEDVNSSMNILGVNKIIKGDFPNIEFNTVPHLKLVQFIEKAIIETKAEVILTHHPADLNNDHLHTSIACQAAVRLFQRRTDIKPLKELLFMEVPSATEWGLDKAMNQFTPNTYIEVGEIGVDKKIEALAQYRGVMRDYPHPRSNEALRGLAAFRGGQSGMVYAEAFESVFRRGF</sequence>
<dbReference type="EC" id="3.5.1.89" evidence="1"/>
<dbReference type="Proteomes" id="UP000366051">
    <property type="component" value="Chromosome"/>
</dbReference>
<protein>
    <submittedName>
        <fullName evidence="1">GlcNAc-PI deacetylase protein</fullName>
        <ecNumber evidence="1">3.5.1.89</ecNumber>
    </submittedName>
</protein>
<name>A0A5Q2MXM0_9FIRM</name>
<dbReference type="GO" id="GO:0000225">
    <property type="term" value="F:N-acetylglucosaminylphosphatidylinositol deacetylase activity"/>
    <property type="evidence" value="ECO:0007669"/>
    <property type="project" value="UniProtKB-EC"/>
</dbReference>
<dbReference type="KEGG" id="hcv:FTV88_1150"/>
<dbReference type="InterPro" id="IPR003737">
    <property type="entry name" value="GlcNAc_PI_deacetylase-related"/>
</dbReference>
<dbReference type="PANTHER" id="PTHR12993">
    <property type="entry name" value="N-ACETYLGLUCOSAMINYL-PHOSPHATIDYLINOSITOL DE-N-ACETYLASE-RELATED"/>
    <property type="match status" value="1"/>
</dbReference>
<dbReference type="EMBL" id="CP045875">
    <property type="protein sequence ID" value="QGG47297.1"/>
    <property type="molecule type" value="Genomic_DNA"/>
</dbReference>
<keyword evidence="2" id="KW-1185">Reference proteome</keyword>
<keyword evidence="1" id="KW-0378">Hydrolase</keyword>
<evidence type="ECO:0000313" key="2">
    <source>
        <dbReference type="Proteomes" id="UP000366051"/>
    </source>
</evidence>
<accession>A0A5Q2MXM0</accession>
<dbReference type="SUPFAM" id="SSF102588">
    <property type="entry name" value="LmbE-like"/>
    <property type="match status" value="1"/>
</dbReference>
<dbReference type="AlphaFoldDB" id="A0A5Q2MXM0"/>
<dbReference type="OrthoDB" id="9815144at2"/>
<dbReference type="PANTHER" id="PTHR12993:SF11">
    <property type="entry name" value="N-ACETYLGLUCOSAMINYL-PHOSPHATIDYLINOSITOL DE-N-ACETYLASE"/>
    <property type="match status" value="1"/>
</dbReference>
<reference evidence="2" key="1">
    <citation type="submission" date="2019-11" db="EMBL/GenBank/DDBJ databases">
        <title>Genome sequence of Heliorestis convoluta strain HH, an alkaliphilic and minimalistic phototrophic bacterium from a soda lake in Egypt.</title>
        <authorList>
            <person name="Dewey E.D."/>
            <person name="Stokes L.M."/>
            <person name="Burchell B.M."/>
            <person name="Shaffer K.N."/>
            <person name="Huntington A.M."/>
            <person name="Baker J.M."/>
            <person name="Nadendla S."/>
            <person name="Giglio M.G."/>
            <person name="Touchman J.W."/>
            <person name="Blankenship R.E."/>
            <person name="Madigan M.T."/>
            <person name="Sattley W.M."/>
        </authorList>
    </citation>
    <scope>NUCLEOTIDE SEQUENCE [LARGE SCALE GENOMIC DNA]</scope>
    <source>
        <strain evidence="2">HH</strain>
    </source>
</reference>
<gene>
    <name evidence="1" type="primary">pigL</name>
    <name evidence="1" type="ORF">FTV88_1150</name>
</gene>
<dbReference type="InterPro" id="IPR024078">
    <property type="entry name" value="LmbE-like_dom_sf"/>
</dbReference>